<name>A0A7C8GTJ8_9BACI</name>
<reference evidence="2 3" key="1">
    <citation type="submission" date="2019-10" db="EMBL/GenBank/DDBJ databases">
        <title>Gracilibacillus sp. nov. isolated from rice seeds.</title>
        <authorList>
            <person name="He S."/>
        </authorList>
    </citation>
    <scope>NUCLEOTIDE SEQUENCE [LARGE SCALE GENOMIC DNA]</scope>
    <source>
        <strain evidence="2 3">TD8</strain>
    </source>
</reference>
<comment type="caution">
    <text evidence="2">The sequence shown here is derived from an EMBL/GenBank/DDBJ whole genome shotgun (WGS) entry which is preliminary data.</text>
</comment>
<evidence type="ECO:0000259" key="1">
    <source>
        <dbReference type="Pfam" id="PF23981"/>
    </source>
</evidence>
<proteinExistence type="predicted"/>
<dbReference type="OrthoDB" id="2163447at2"/>
<gene>
    <name evidence="2" type="ORF">F9U64_09215</name>
</gene>
<dbReference type="Proteomes" id="UP000480246">
    <property type="component" value="Unassembled WGS sequence"/>
</dbReference>
<sequence length="488" mass="52952">MPKWNNETGASLIMVMLTLTVLSMLGLALAATAFSNLKLTTVDREHQAVFYIAEGGANQAYAEIKALIDEKAQSASEMTEFFAALSEKIHNIDQITYENFETSFGESPSAHITVKHLMGDNPRTYQITSKGTIGNRTRSVTREIQVEWQSGNSVELPETTVAIVRNQLELHGGANLEGNVYIDSSNPGSVNMDGGTAVSNGSVFVPGDAVDGAFQGPPPDEFTPPDIKAKDYSVPWQSYDDLINSFPSFPSYPIPPDKIIGDQYNPFKVIDQGNLNVNKWQAEDYVLDVKENLYFHNFNMDEDLTLTINTNDKDVDIVVDNFLLKNGHIKIIGSGTVNFYVKNRFELGSSSSVNINGNSKQVNMYLAKDDLNLHFGGGQKIFGSVFAKDANINLTQGSGVHGNIVTGGDSVVFDGGTYAETFLIAPHADVKLLQGTEITGSLIANSLYGEGGVKAKFKPIDMETFPFGSGGNTGELITKQPIVETSSN</sequence>
<feature type="domain" description="DUF7305" evidence="1">
    <location>
        <begin position="294"/>
        <end position="407"/>
    </location>
</feature>
<dbReference type="EMBL" id="WEID01000043">
    <property type="protein sequence ID" value="KAB8137492.1"/>
    <property type="molecule type" value="Genomic_DNA"/>
</dbReference>
<evidence type="ECO:0000313" key="2">
    <source>
        <dbReference type="EMBL" id="KAB8137492.1"/>
    </source>
</evidence>
<dbReference type="Pfam" id="PF23981">
    <property type="entry name" value="DUF7305"/>
    <property type="match status" value="1"/>
</dbReference>
<accession>A0A7C8GTJ8</accession>
<dbReference type="InterPro" id="IPR055729">
    <property type="entry name" value="DUF7305"/>
</dbReference>
<evidence type="ECO:0000313" key="3">
    <source>
        <dbReference type="Proteomes" id="UP000480246"/>
    </source>
</evidence>
<protein>
    <recommendedName>
        <fullName evidence="1">DUF7305 domain-containing protein</fullName>
    </recommendedName>
</protein>
<keyword evidence="3" id="KW-1185">Reference proteome</keyword>
<dbReference type="RefSeq" id="WP_153402707.1">
    <property type="nucleotide sequence ID" value="NZ_ML762428.1"/>
</dbReference>
<organism evidence="2 3">
    <name type="scientific">Gracilibacillus oryzae</name>
    <dbReference type="NCBI Taxonomy" id="1672701"/>
    <lineage>
        <taxon>Bacteria</taxon>
        <taxon>Bacillati</taxon>
        <taxon>Bacillota</taxon>
        <taxon>Bacilli</taxon>
        <taxon>Bacillales</taxon>
        <taxon>Bacillaceae</taxon>
        <taxon>Gracilibacillus</taxon>
    </lineage>
</organism>
<dbReference type="AlphaFoldDB" id="A0A7C8GTJ8"/>